<dbReference type="InParanoid" id="A0A0C2ZHH0"/>
<organism evidence="1 2">
    <name type="scientific">Scleroderma citrinum Foug A</name>
    <dbReference type="NCBI Taxonomy" id="1036808"/>
    <lineage>
        <taxon>Eukaryota</taxon>
        <taxon>Fungi</taxon>
        <taxon>Dikarya</taxon>
        <taxon>Basidiomycota</taxon>
        <taxon>Agaricomycotina</taxon>
        <taxon>Agaricomycetes</taxon>
        <taxon>Agaricomycetidae</taxon>
        <taxon>Boletales</taxon>
        <taxon>Sclerodermatineae</taxon>
        <taxon>Sclerodermataceae</taxon>
        <taxon>Scleroderma</taxon>
    </lineage>
</organism>
<dbReference type="EMBL" id="KN822217">
    <property type="protein sequence ID" value="KIM52257.1"/>
    <property type="molecule type" value="Genomic_DNA"/>
</dbReference>
<accession>A0A0C2ZHH0</accession>
<dbReference type="HOGENOM" id="CLU_1636388_0_0_1"/>
<dbReference type="Proteomes" id="UP000053989">
    <property type="component" value="Unassembled WGS sequence"/>
</dbReference>
<proteinExistence type="predicted"/>
<reference evidence="2" key="2">
    <citation type="submission" date="2015-01" db="EMBL/GenBank/DDBJ databases">
        <title>Evolutionary Origins and Diversification of the Mycorrhizal Mutualists.</title>
        <authorList>
            <consortium name="DOE Joint Genome Institute"/>
            <consortium name="Mycorrhizal Genomics Consortium"/>
            <person name="Kohler A."/>
            <person name="Kuo A."/>
            <person name="Nagy L.G."/>
            <person name="Floudas D."/>
            <person name="Copeland A."/>
            <person name="Barry K.W."/>
            <person name="Cichocki N."/>
            <person name="Veneault-Fourrey C."/>
            <person name="LaButti K."/>
            <person name="Lindquist E.A."/>
            <person name="Lipzen A."/>
            <person name="Lundell T."/>
            <person name="Morin E."/>
            <person name="Murat C."/>
            <person name="Riley R."/>
            <person name="Ohm R."/>
            <person name="Sun H."/>
            <person name="Tunlid A."/>
            <person name="Henrissat B."/>
            <person name="Grigoriev I.V."/>
            <person name="Hibbett D.S."/>
            <person name="Martin F."/>
        </authorList>
    </citation>
    <scope>NUCLEOTIDE SEQUENCE [LARGE SCALE GENOMIC DNA]</scope>
    <source>
        <strain evidence="2">Foug A</strain>
    </source>
</reference>
<dbReference type="AlphaFoldDB" id="A0A0C2ZHH0"/>
<gene>
    <name evidence="1" type="ORF">SCLCIDRAFT_32770</name>
</gene>
<evidence type="ECO:0000313" key="1">
    <source>
        <dbReference type="EMBL" id="KIM52257.1"/>
    </source>
</evidence>
<protein>
    <submittedName>
        <fullName evidence="1">Uncharacterized protein</fullName>
    </submittedName>
</protein>
<sequence>MDHLPFYAIFEKPVPLDLNLSFSSPTHHQHSSSSTRQQGLQTFWCAADDRIRITSAKVGVFDLLRSTKSDFGSSVFTPKSDDITATFCELGGWPIRHQENGIFPRAVYNLCAVNHRGARRDDDTDEVYIGHKDIAPCRTCNPMGKVEMEFKDSVFHGAAWFD</sequence>
<evidence type="ECO:0000313" key="2">
    <source>
        <dbReference type="Proteomes" id="UP000053989"/>
    </source>
</evidence>
<name>A0A0C2ZHH0_9AGAM</name>
<keyword evidence="2" id="KW-1185">Reference proteome</keyword>
<reference evidence="1 2" key="1">
    <citation type="submission" date="2014-04" db="EMBL/GenBank/DDBJ databases">
        <authorList>
            <consortium name="DOE Joint Genome Institute"/>
            <person name="Kuo A."/>
            <person name="Kohler A."/>
            <person name="Nagy L.G."/>
            <person name="Floudas D."/>
            <person name="Copeland A."/>
            <person name="Barry K.W."/>
            <person name="Cichocki N."/>
            <person name="Veneault-Fourrey C."/>
            <person name="LaButti K."/>
            <person name="Lindquist E.A."/>
            <person name="Lipzen A."/>
            <person name="Lundell T."/>
            <person name="Morin E."/>
            <person name="Murat C."/>
            <person name="Sun H."/>
            <person name="Tunlid A."/>
            <person name="Henrissat B."/>
            <person name="Grigoriev I.V."/>
            <person name="Hibbett D.S."/>
            <person name="Martin F."/>
            <person name="Nordberg H.P."/>
            <person name="Cantor M.N."/>
            <person name="Hua S.X."/>
        </authorList>
    </citation>
    <scope>NUCLEOTIDE SEQUENCE [LARGE SCALE GENOMIC DNA]</scope>
    <source>
        <strain evidence="1 2">Foug A</strain>
    </source>
</reference>